<dbReference type="InterPro" id="IPR027417">
    <property type="entry name" value="P-loop_NTPase"/>
</dbReference>
<proteinExistence type="predicted"/>
<dbReference type="PANTHER" id="PTHR34301">
    <property type="entry name" value="DNA-BINDING PROTEIN-RELATED"/>
    <property type="match status" value="1"/>
</dbReference>
<dbReference type="Proteomes" id="UP000583266">
    <property type="component" value="Unassembled WGS sequence"/>
</dbReference>
<dbReference type="SUPFAM" id="SSF52540">
    <property type="entry name" value="P-loop containing nucleoside triphosphate hydrolases"/>
    <property type="match status" value="1"/>
</dbReference>
<evidence type="ECO:0000313" key="1">
    <source>
        <dbReference type="EMBL" id="NML37182.1"/>
    </source>
</evidence>
<dbReference type="EMBL" id="JABBGC010000001">
    <property type="protein sequence ID" value="NML37182.1"/>
    <property type="molecule type" value="Genomic_DNA"/>
</dbReference>
<dbReference type="AlphaFoldDB" id="A0A848GJG2"/>
<comment type="caution">
    <text evidence="1">The sequence shown here is derived from an EMBL/GenBank/DDBJ whole genome shotgun (WGS) entry which is preliminary data.</text>
</comment>
<name>A0A848GJG2_9BACT</name>
<gene>
    <name evidence="1" type="ORF">HHL17_08215</name>
</gene>
<evidence type="ECO:0000313" key="2">
    <source>
        <dbReference type="Proteomes" id="UP000583266"/>
    </source>
</evidence>
<sequence>MKNLIGIPARLDNFYQRQREVDLVDRTLSNGNNIQIAAPRRVGKTSILCYLLDNNVSGRHYVYIDTESVTEAYQFYKKMLEAIVRSPVISKTVKLAAGLKDKSGRFFNKIKSISILNNSLEFNNDMAPRDYYAEFYHFLLAYAETEETPLVLLIDEFPQTIQNIGNTDPATAVVFLQQNREIRLDPVVSQKIRFVYTGSIGLNQTVAALNATATINDLASLEVKPLTEEEALDLFHLLLRQEQRTVDISGDAAFKEMVRWFIPFHIQLVVQEALMISRPGAVITRQKIASAIKEVLSLKHKNHFAHYHTRLKMHFKNGAFLYADEFLKQLATRKRLDKAAAAALATTCGVTDYRLVIENLIYDGYIEFDDDSRNYLFNSPILMRWWEHHIC</sequence>
<protein>
    <recommendedName>
        <fullName evidence="3">ATP-binding protein</fullName>
    </recommendedName>
</protein>
<accession>A0A848GJG2</accession>
<keyword evidence="2" id="KW-1185">Reference proteome</keyword>
<organism evidence="1 2">
    <name type="scientific">Chitinophaga fulva</name>
    <dbReference type="NCBI Taxonomy" id="2728842"/>
    <lineage>
        <taxon>Bacteria</taxon>
        <taxon>Pseudomonadati</taxon>
        <taxon>Bacteroidota</taxon>
        <taxon>Chitinophagia</taxon>
        <taxon>Chitinophagales</taxon>
        <taxon>Chitinophagaceae</taxon>
        <taxon>Chitinophaga</taxon>
    </lineage>
</organism>
<evidence type="ECO:0008006" key="3">
    <source>
        <dbReference type="Google" id="ProtNLM"/>
    </source>
</evidence>
<reference evidence="1 2" key="1">
    <citation type="submission" date="2020-04" db="EMBL/GenBank/DDBJ databases">
        <title>Chitinophaga sp. G-6-1-13 sp. nov., isolated from soil.</title>
        <authorList>
            <person name="Dahal R.H."/>
            <person name="Chaudhary D.K."/>
        </authorList>
    </citation>
    <scope>NUCLEOTIDE SEQUENCE [LARGE SCALE GENOMIC DNA]</scope>
    <source>
        <strain evidence="1 2">G-6-1-13</strain>
    </source>
</reference>
<dbReference type="PANTHER" id="PTHR34301:SF8">
    <property type="entry name" value="ATPASE DOMAIN-CONTAINING PROTEIN"/>
    <property type="match status" value="1"/>
</dbReference>
<dbReference type="RefSeq" id="WP_169224254.1">
    <property type="nucleotide sequence ID" value="NZ_JABBGC010000001.1"/>
</dbReference>
<dbReference type="Gene3D" id="3.40.50.300">
    <property type="entry name" value="P-loop containing nucleotide triphosphate hydrolases"/>
    <property type="match status" value="1"/>
</dbReference>